<evidence type="ECO:0000313" key="2">
    <source>
        <dbReference type="EMBL" id="WPK12867.1"/>
    </source>
</evidence>
<feature type="transmembrane region" description="Helical" evidence="1">
    <location>
        <begin position="6"/>
        <end position="22"/>
    </location>
</feature>
<dbReference type="RefSeq" id="WP_319837535.1">
    <property type="nucleotide sequence ID" value="NZ_CP137624.1"/>
</dbReference>
<name>A0ABZ0RXC1_9BACI</name>
<keyword evidence="1" id="KW-1133">Transmembrane helix</keyword>
<proteinExistence type="predicted"/>
<protein>
    <submittedName>
        <fullName evidence="2">Uncharacterized protein</fullName>
    </submittedName>
</protein>
<dbReference type="Proteomes" id="UP001322664">
    <property type="component" value="Chromosome"/>
</dbReference>
<gene>
    <name evidence="2" type="ORF">R6U77_03945</name>
</gene>
<accession>A0ABZ0RXC1</accession>
<reference evidence="2 3" key="1">
    <citation type="submission" date="2023-09" db="EMBL/GenBank/DDBJ databases">
        <authorList>
            <person name="Page C.A."/>
            <person name="Perez-Diaz I.M."/>
        </authorList>
    </citation>
    <scope>NUCLEOTIDE SEQUENCE [LARGE SCALE GENOMIC DNA]</scope>
    <source>
        <strain evidence="2 3">Ll15</strain>
    </source>
</reference>
<keyword evidence="3" id="KW-1185">Reference proteome</keyword>
<evidence type="ECO:0000313" key="3">
    <source>
        <dbReference type="Proteomes" id="UP001322664"/>
    </source>
</evidence>
<evidence type="ECO:0000256" key="1">
    <source>
        <dbReference type="SAM" id="Phobius"/>
    </source>
</evidence>
<dbReference type="EMBL" id="CP137624">
    <property type="protein sequence ID" value="WPK12867.1"/>
    <property type="molecule type" value="Genomic_DNA"/>
</dbReference>
<sequence length="225" mass="26518">MITLLPIIILFIVAFLIVRLLFPIRFKALSARRFYQLIAVYIAVGFMAICIFPYLPNAQHIALSDREVEEKLEEKRYILEQLNEKRVEEATAYLQEQWTFTATQNEVVLDNNNEQGFSMMRLIIEWRDDAASNEIYASYYQLPYAYAGMDMTNYFITPQLSFANDVLSIVEIENRVTYNRVIPDLWLLQEHYEDHGWEDSSQILYLNVPKHINIVDKSGMIYNIH</sequence>
<keyword evidence="1" id="KW-0812">Transmembrane</keyword>
<feature type="transmembrane region" description="Helical" evidence="1">
    <location>
        <begin position="34"/>
        <end position="55"/>
    </location>
</feature>
<organism evidence="2 3">
    <name type="scientific">Lysinibacillus louembei</name>
    <dbReference type="NCBI Taxonomy" id="1470088"/>
    <lineage>
        <taxon>Bacteria</taxon>
        <taxon>Bacillati</taxon>
        <taxon>Bacillota</taxon>
        <taxon>Bacilli</taxon>
        <taxon>Bacillales</taxon>
        <taxon>Bacillaceae</taxon>
        <taxon>Lysinibacillus</taxon>
    </lineage>
</organism>
<keyword evidence="1" id="KW-0472">Membrane</keyword>